<reference evidence="1 2" key="1">
    <citation type="submission" date="2007-01" db="EMBL/GenBank/DDBJ databases">
        <authorList>
            <person name="DeShazer D."/>
            <person name="Woods D.E."/>
            <person name="Nierman W.C."/>
        </authorList>
    </citation>
    <scope>NUCLEOTIDE SEQUENCE [LARGE SCALE GENOMIC DNA]</scope>
    <source>
        <strain evidence="1 2">NCTC 10229</strain>
    </source>
</reference>
<evidence type="ECO:0000313" key="2">
    <source>
        <dbReference type="Proteomes" id="UP000002283"/>
    </source>
</evidence>
<sequence>MSGRRRVAMLPYFLRFVRGFDAGRNGGGAAWHARTAWSSRASTAGAASHDFRAYFVL</sequence>
<organism evidence="1 2">
    <name type="scientific">Burkholderia mallei (strain NCTC 10229)</name>
    <dbReference type="NCBI Taxonomy" id="412022"/>
    <lineage>
        <taxon>Bacteria</taxon>
        <taxon>Pseudomonadati</taxon>
        <taxon>Pseudomonadota</taxon>
        <taxon>Betaproteobacteria</taxon>
        <taxon>Burkholderiales</taxon>
        <taxon>Burkholderiaceae</taxon>
        <taxon>Burkholderia</taxon>
        <taxon>pseudomallei group</taxon>
    </lineage>
</organism>
<evidence type="ECO:0000313" key="1">
    <source>
        <dbReference type="EMBL" id="ABM99436.1"/>
    </source>
</evidence>
<dbReference type="AlphaFoldDB" id="A2RY37"/>
<dbReference type="EMBL" id="CP000545">
    <property type="protein sequence ID" value="ABM99436.1"/>
    <property type="molecule type" value="Genomic_DNA"/>
</dbReference>
<dbReference type="HOGENOM" id="CLU_2987791_0_0_4"/>
<accession>A2RY37</accession>
<name>A2RY37_BURM9</name>
<dbReference type="Proteomes" id="UP000002283">
    <property type="component" value="Chromosome II"/>
</dbReference>
<protein>
    <submittedName>
        <fullName evidence="1">Uncharacterized protein</fullName>
    </submittedName>
</protein>
<proteinExistence type="predicted"/>
<dbReference type="KEGG" id="bml:BMA10229_0791"/>
<gene>
    <name evidence="1" type="ordered locus">BMA10229_0791</name>
</gene>